<dbReference type="Pfam" id="PF00583">
    <property type="entry name" value="Acetyltransf_1"/>
    <property type="match status" value="1"/>
</dbReference>
<dbReference type="Gene3D" id="3.40.630.30">
    <property type="match status" value="1"/>
</dbReference>
<organism evidence="2 3">
    <name type="scientific">Brooklawnia cerclae</name>
    <dbReference type="NCBI Taxonomy" id="349934"/>
    <lineage>
        <taxon>Bacteria</taxon>
        <taxon>Bacillati</taxon>
        <taxon>Actinomycetota</taxon>
        <taxon>Actinomycetes</taxon>
        <taxon>Propionibacteriales</taxon>
        <taxon>Propionibacteriaceae</taxon>
        <taxon>Brooklawnia</taxon>
    </lineage>
</organism>
<dbReference type="Proteomes" id="UP000749311">
    <property type="component" value="Unassembled WGS sequence"/>
</dbReference>
<protein>
    <submittedName>
        <fullName evidence="2">GNAT superfamily N-acetyltransferase</fullName>
    </submittedName>
</protein>
<comment type="caution">
    <text evidence="2">The sequence shown here is derived from an EMBL/GenBank/DDBJ whole genome shotgun (WGS) entry which is preliminary data.</text>
</comment>
<dbReference type="RefSeq" id="WP_167165151.1">
    <property type="nucleotide sequence ID" value="NZ_BAAAOO010000002.1"/>
</dbReference>
<sequence length="262" mass="28976">MTQLRIAPVGPDEWQAVEHALVGGGDGASCWCQWFRLSSREWEATSRDQRRALFKDEVERADVAPGLVAYADDEAVGWCRVGPRVHQPRLARSRVVKAGGALPTDDPQVWAVTCFVVRREHRRTGVARRLAEEAVEFARIQGASLLEAYAIDTAVKTRVTPNELFVGASRCSKTRGSRWWRGQVLVVLCLRTVLGSPGAARVAFCRVARVARVARAGSCFRWAAWSGRTVVFTSLRSGSAFSRGWRVLPRVMYGLREALGPA</sequence>
<keyword evidence="3" id="KW-1185">Reference proteome</keyword>
<dbReference type="SUPFAM" id="SSF55729">
    <property type="entry name" value="Acyl-CoA N-acyltransferases (Nat)"/>
    <property type="match status" value="1"/>
</dbReference>
<evidence type="ECO:0000313" key="2">
    <source>
        <dbReference type="EMBL" id="NIH56209.1"/>
    </source>
</evidence>
<name>A0ABX0SCT3_9ACTN</name>
<dbReference type="InterPro" id="IPR000182">
    <property type="entry name" value="GNAT_dom"/>
</dbReference>
<dbReference type="PROSITE" id="PS51186">
    <property type="entry name" value="GNAT"/>
    <property type="match status" value="1"/>
</dbReference>
<reference evidence="2 3" key="1">
    <citation type="submission" date="2020-02" db="EMBL/GenBank/DDBJ databases">
        <title>Sequencing the genomes of 1000 actinobacteria strains.</title>
        <authorList>
            <person name="Klenk H.-P."/>
        </authorList>
    </citation>
    <scope>NUCLEOTIDE SEQUENCE [LARGE SCALE GENOMIC DNA]</scope>
    <source>
        <strain evidence="2 3">DSM 19609</strain>
    </source>
</reference>
<evidence type="ECO:0000259" key="1">
    <source>
        <dbReference type="PROSITE" id="PS51186"/>
    </source>
</evidence>
<dbReference type="EMBL" id="JAAMOZ010000001">
    <property type="protein sequence ID" value="NIH56209.1"/>
    <property type="molecule type" value="Genomic_DNA"/>
</dbReference>
<accession>A0ABX0SCT3</accession>
<evidence type="ECO:0000313" key="3">
    <source>
        <dbReference type="Proteomes" id="UP000749311"/>
    </source>
</evidence>
<dbReference type="CDD" id="cd04301">
    <property type="entry name" value="NAT_SF"/>
    <property type="match status" value="1"/>
</dbReference>
<proteinExistence type="predicted"/>
<feature type="domain" description="N-acetyltransferase" evidence="1">
    <location>
        <begin position="4"/>
        <end position="192"/>
    </location>
</feature>
<gene>
    <name evidence="2" type="ORF">FB473_000854</name>
</gene>
<dbReference type="InterPro" id="IPR016181">
    <property type="entry name" value="Acyl_CoA_acyltransferase"/>
</dbReference>